<feature type="compositionally biased region" description="Basic residues" evidence="1">
    <location>
        <begin position="126"/>
        <end position="136"/>
    </location>
</feature>
<proteinExistence type="predicted"/>
<dbReference type="AlphaFoldDB" id="A0A645D3W3"/>
<organism evidence="2">
    <name type="scientific">bioreactor metagenome</name>
    <dbReference type="NCBI Taxonomy" id="1076179"/>
    <lineage>
        <taxon>unclassified sequences</taxon>
        <taxon>metagenomes</taxon>
        <taxon>ecological metagenomes</taxon>
    </lineage>
</organism>
<reference evidence="2" key="1">
    <citation type="submission" date="2019-08" db="EMBL/GenBank/DDBJ databases">
        <authorList>
            <person name="Kucharzyk K."/>
            <person name="Murdoch R.W."/>
            <person name="Higgins S."/>
            <person name="Loffler F."/>
        </authorList>
    </citation>
    <scope>NUCLEOTIDE SEQUENCE</scope>
</reference>
<name>A0A645D3W3_9ZZZZ</name>
<accession>A0A645D3W3</accession>
<evidence type="ECO:0000256" key="1">
    <source>
        <dbReference type="SAM" id="MobiDB-lite"/>
    </source>
</evidence>
<evidence type="ECO:0000313" key="2">
    <source>
        <dbReference type="EMBL" id="MPM84170.1"/>
    </source>
</evidence>
<gene>
    <name evidence="2" type="ORF">SDC9_131241</name>
</gene>
<dbReference type="EMBL" id="VSSQ01032784">
    <property type="protein sequence ID" value="MPM84170.1"/>
    <property type="molecule type" value="Genomic_DNA"/>
</dbReference>
<feature type="region of interest" description="Disordered" evidence="1">
    <location>
        <begin position="114"/>
        <end position="136"/>
    </location>
</feature>
<comment type="caution">
    <text evidence="2">The sequence shown here is derived from an EMBL/GenBank/DDBJ whole genome shotgun (WGS) entry which is preliminary data.</text>
</comment>
<protein>
    <submittedName>
        <fullName evidence="2">Uncharacterized protein</fullName>
    </submittedName>
</protein>
<sequence length="136" mass="15054">MAQRRADHILGNLHMLLRIDRARHGQAGRQVGHGQQLVHARAGRAQQLQARIGRQHARLEAPGEHGLDRIGRCFVAMGPDLYVGRQRSQRIDDGCAHARVDVDQDSHVSISPCNLDRDGPGGAAGRARRGLRPYPW</sequence>